<dbReference type="RefSeq" id="WP_160594459.1">
    <property type="nucleotide sequence ID" value="NZ_WTYI01000001.1"/>
</dbReference>
<feature type="domain" description="NAD(P)-binding" evidence="1">
    <location>
        <begin position="12"/>
        <end position="320"/>
    </location>
</feature>
<dbReference type="Proteomes" id="UP000432727">
    <property type="component" value="Unassembled WGS sequence"/>
</dbReference>
<gene>
    <name evidence="2" type="primary">rfbG</name>
    <name evidence="2" type="ORF">GRI34_01690</name>
</gene>
<sequence length="350" mass="38669">MDHRFWQDRRVLVTGHTGFKGSWLSLMLANAGARVSGIALDPPTSPSLFEVAQVASVLENHLICDIRDLSSLSKAVEKASPQIVFHLAAQPLVRTSYDDPVGTFATNVVGLVNLLDCLRTAPELQAVLNVTTDKVYANDETGRRFSEKDALGGKDPYSASKACAELVTTSWRNSFFSQSGIEFASARAGNVIGGGDWAVDRLIPDAMRALDCSEPLIIRSPSSTRPWQHVLEPLGGYVSLVEAMVREPTSYSRAWNFGPALGDERTVSWVADYIASRHNDFSWRAGTESGPHEAQLLEIDSSLAIDELGWHPRWSVEQALDCTLEWYAEYRDQADMQKCCIRQISDYEVS</sequence>
<dbReference type="EC" id="4.2.1.45" evidence="2"/>
<dbReference type="EMBL" id="WTYI01000001">
    <property type="protein sequence ID" value="MXO95128.1"/>
    <property type="molecule type" value="Genomic_DNA"/>
</dbReference>
<dbReference type="Gene3D" id="3.40.50.720">
    <property type="entry name" value="NAD(P)-binding Rossmann-like Domain"/>
    <property type="match status" value="1"/>
</dbReference>
<protein>
    <submittedName>
        <fullName evidence="2">CDP-glucose 4,6-dehydratase</fullName>
        <ecNumber evidence="2">4.2.1.45</ecNumber>
    </submittedName>
</protein>
<dbReference type="Pfam" id="PF16363">
    <property type="entry name" value="GDP_Man_Dehyd"/>
    <property type="match status" value="1"/>
</dbReference>
<name>A0A6I4TKM7_9SPHN</name>
<dbReference type="Gene3D" id="3.90.25.10">
    <property type="entry name" value="UDP-galactose 4-epimerase, domain 1"/>
    <property type="match status" value="1"/>
</dbReference>
<reference evidence="2 3" key="1">
    <citation type="submission" date="2019-12" db="EMBL/GenBank/DDBJ databases">
        <title>Genomic-based taxomic classification of the family Erythrobacteraceae.</title>
        <authorList>
            <person name="Xu L."/>
        </authorList>
    </citation>
    <scope>NUCLEOTIDE SEQUENCE [LARGE SCALE GENOMIC DNA]</scope>
    <source>
        <strain evidence="2 3">JCM 12189</strain>
    </source>
</reference>
<proteinExistence type="predicted"/>
<keyword evidence="3" id="KW-1185">Reference proteome</keyword>
<dbReference type="OrthoDB" id="9801785at2"/>
<dbReference type="AlphaFoldDB" id="A0A6I4TKM7"/>
<accession>A0A6I4TKM7</accession>
<evidence type="ECO:0000259" key="1">
    <source>
        <dbReference type="Pfam" id="PF16363"/>
    </source>
</evidence>
<evidence type="ECO:0000313" key="3">
    <source>
        <dbReference type="Proteomes" id="UP000432727"/>
    </source>
</evidence>
<keyword evidence="2" id="KW-0456">Lyase</keyword>
<dbReference type="InterPro" id="IPR016040">
    <property type="entry name" value="NAD(P)-bd_dom"/>
</dbReference>
<dbReference type="GO" id="GO:0047733">
    <property type="term" value="F:CDP-glucose 4,6-dehydratase activity"/>
    <property type="evidence" value="ECO:0007669"/>
    <property type="project" value="UniProtKB-EC"/>
</dbReference>
<dbReference type="PANTHER" id="PTHR43000">
    <property type="entry name" value="DTDP-D-GLUCOSE 4,6-DEHYDRATASE-RELATED"/>
    <property type="match status" value="1"/>
</dbReference>
<evidence type="ECO:0000313" key="2">
    <source>
        <dbReference type="EMBL" id="MXO95128.1"/>
    </source>
</evidence>
<comment type="caution">
    <text evidence="2">The sequence shown here is derived from an EMBL/GenBank/DDBJ whole genome shotgun (WGS) entry which is preliminary data.</text>
</comment>
<dbReference type="SUPFAM" id="SSF51735">
    <property type="entry name" value="NAD(P)-binding Rossmann-fold domains"/>
    <property type="match status" value="1"/>
</dbReference>
<dbReference type="InterPro" id="IPR036291">
    <property type="entry name" value="NAD(P)-bd_dom_sf"/>
</dbReference>
<dbReference type="NCBIfam" id="TIGR02622">
    <property type="entry name" value="CDP_4_6_dhtase"/>
    <property type="match status" value="1"/>
</dbReference>
<organism evidence="2 3">
    <name type="scientific">Qipengyuania aquimaris</name>
    <dbReference type="NCBI Taxonomy" id="255984"/>
    <lineage>
        <taxon>Bacteria</taxon>
        <taxon>Pseudomonadati</taxon>
        <taxon>Pseudomonadota</taxon>
        <taxon>Alphaproteobacteria</taxon>
        <taxon>Sphingomonadales</taxon>
        <taxon>Erythrobacteraceae</taxon>
        <taxon>Qipengyuania</taxon>
    </lineage>
</organism>
<dbReference type="InterPro" id="IPR013445">
    <property type="entry name" value="CDP_4_6_deHydtase"/>
</dbReference>